<sequence>MKHVTSSLEGVKAATPQNHRQPIRDAAGIFSLTNLGPTLFVPVLRDNGFLLPLSFSASPSLKNLTAADFHHSH</sequence>
<gene>
    <name evidence="1" type="ORF">G2W53_010423</name>
</gene>
<reference evidence="1" key="1">
    <citation type="submission" date="2020-09" db="EMBL/GenBank/DDBJ databases">
        <title>Genome-Enabled Discovery of Anthraquinone Biosynthesis in Senna tora.</title>
        <authorList>
            <person name="Kang S.-H."/>
            <person name="Pandey R.P."/>
            <person name="Lee C.-M."/>
            <person name="Sim J.-S."/>
            <person name="Jeong J.-T."/>
            <person name="Choi B.-S."/>
            <person name="Jung M."/>
            <person name="Ginzburg D."/>
            <person name="Zhao K."/>
            <person name="Won S.Y."/>
            <person name="Oh T.-J."/>
            <person name="Yu Y."/>
            <person name="Kim N.-H."/>
            <person name="Lee O.R."/>
            <person name="Lee T.-H."/>
            <person name="Bashyal P."/>
            <person name="Kim T.-S."/>
            <person name="Lee W.-H."/>
            <person name="Kawkins C."/>
            <person name="Kim C.-K."/>
            <person name="Kim J.S."/>
            <person name="Ahn B.O."/>
            <person name="Rhee S.Y."/>
            <person name="Sohng J.K."/>
        </authorList>
    </citation>
    <scope>NUCLEOTIDE SEQUENCE</scope>
    <source>
        <tissue evidence="1">Leaf</tissue>
    </source>
</reference>
<dbReference type="EMBL" id="JAAIUW010000004">
    <property type="protein sequence ID" value="KAF7835564.1"/>
    <property type="molecule type" value="Genomic_DNA"/>
</dbReference>
<comment type="caution">
    <text evidence="1">The sequence shown here is derived from an EMBL/GenBank/DDBJ whole genome shotgun (WGS) entry which is preliminary data.</text>
</comment>
<accession>A0A834X080</accession>
<name>A0A834X080_9FABA</name>
<proteinExistence type="predicted"/>
<organism evidence="1 2">
    <name type="scientific">Senna tora</name>
    <dbReference type="NCBI Taxonomy" id="362788"/>
    <lineage>
        <taxon>Eukaryota</taxon>
        <taxon>Viridiplantae</taxon>
        <taxon>Streptophyta</taxon>
        <taxon>Embryophyta</taxon>
        <taxon>Tracheophyta</taxon>
        <taxon>Spermatophyta</taxon>
        <taxon>Magnoliopsida</taxon>
        <taxon>eudicotyledons</taxon>
        <taxon>Gunneridae</taxon>
        <taxon>Pentapetalae</taxon>
        <taxon>rosids</taxon>
        <taxon>fabids</taxon>
        <taxon>Fabales</taxon>
        <taxon>Fabaceae</taxon>
        <taxon>Caesalpinioideae</taxon>
        <taxon>Cassia clade</taxon>
        <taxon>Senna</taxon>
    </lineage>
</organism>
<keyword evidence="2" id="KW-1185">Reference proteome</keyword>
<protein>
    <submittedName>
        <fullName evidence="1">Uncharacterized protein</fullName>
    </submittedName>
</protein>
<dbReference type="Proteomes" id="UP000634136">
    <property type="component" value="Unassembled WGS sequence"/>
</dbReference>
<dbReference type="AlphaFoldDB" id="A0A834X080"/>
<evidence type="ECO:0000313" key="2">
    <source>
        <dbReference type="Proteomes" id="UP000634136"/>
    </source>
</evidence>
<evidence type="ECO:0000313" key="1">
    <source>
        <dbReference type="EMBL" id="KAF7835564.1"/>
    </source>
</evidence>